<gene>
    <name evidence="1" type="ORF">RhiirC2_790877</name>
</gene>
<sequence>MGSYKMYDCADSIMRHKIPLENLKSENRNSFNSSIISVAFFDDVRVLVFTLRPIKQSIAALESQSCTLADCFLGLAKAIEIIANQ</sequence>
<comment type="caution">
    <text evidence="1">The sequence shown here is derived from an EMBL/GenBank/DDBJ whole genome shotgun (WGS) entry which is preliminary data.</text>
</comment>
<protein>
    <submittedName>
        <fullName evidence="1">Uncharacterized protein</fullName>
    </submittedName>
</protein>
<proteinExistence type="predicted"/>
<reference evidence="1 2" key="2">
    <citation type="submission" date="2017-10" db="EMBL/GenBank/DDBJ databases">
        <title>Extensive intraspecific genome diversity in a model arbuscular mycorrhizal fungus.</title>
        <authorList>
            <person name="Chen E.C.H."/>
            <person name="Morin E."/>
            <person name="Baudet D."/>
            <person name="Noel J."/>
            <person name="Ndikumana S."/>
            <person name="Charron P."/>
            <person name="St-Onge C."/>
            <person name="Giorgi J."/>
            <person name="Grigoriev I.V."/>
            <person name="Roux C."/>
            <person name="Martin F.M."/>
            <person name="Corradi N."/>
        </authorList>
    </citation>
    <scope>NUCLEOTIDE SEQUENCE [LARGE SCALE GENOMIC DNA]</scope>
    <source>
        <strain evidence="1 2">C2</strain>
    </source>
</reference>
<dbReference type="Proteomes" id="UP000233469">
    <property type="component" value="Unassembled WGS sequence"/>
</dbReference>
<accession>A0A2N1MKD2</accession>
<dbReference type="VEuPathDB" id="FungiDB:FUN_006354"/>
<evidence type="ECO:0000313" key="2">
    <source>
        <dbReference type="Proteomes" id="UP000233469"/>
    </source>
</evidence>
<reference evidence="1 2" key="1">
    <citation type="submission" date="2016-04" db="EMBL/GenBank/DDBJ databases">
        <title>Genome analyses suggest a sexual origin of heterokaryosis in a supposedly ancient asexual fungus.</title>
        <authorList>
            <person name="Ropars J."/>
            <person name="Sedzielewska K."/>
            <person name="Noel J."/>
            <person name="Charron P."/>
            <person name="Farinelli L."/>
            <person name="Marton T."/>
            <person name="Kruger M."/>
            <person name="Pelin A."/>
            <person name="Brachmann A."/>
            <person name="Corradi N."/>
        </authorList>
    </citation>
    <scope>NUCLEOTIDE SEQUENCE [LARGE SCALE GENOMIC DNA]</scope>
    <source>
        <strain evidence="1 2">C2</strain>
    </source>
</reference>
<organism evidence="1 2">
    <name type="scientific">Rhizophagus irregularis</name>
    <dbReference type="NCBI Taxonomy" id="588596"/>
    <lineage>
        <taxon>Eukaryota</taxon>
        <taxon>Fungi</taxon>
        <taxon>Fungi incertae sedis</taxon>
        <taxon>Mucoromycota</taxon>
        <taxon>Glomeromycotina</taxon>
        <taxon>Glomeromycetes</taxon>
        <taxon>Glomerales</taxon>
        <taxon>Glomeraceae</taxon>
        <taxon>Rhizophagus</taxon>
    </lineage>
</organism>
<evidence type="ECO:0000313" key="1">
    <source>
        <dbReference type="EMBL" id="PKK62093.1"/>
    </source>
</evidence>
<dbReference type="EMBL" id="LLXL01002023">
    <property type="protein sequence ID" value="PKK62093.1"/>
    <property type="molecule type" value="Genomic_DNA"/>
</dbReference>
<name>A0A2N1MKD2_9GLOM</name>
<dbReference type="AlphaFoldDB" id="A0A2N1MKD2"/>